<comment type="caution">
    <text evidence="2">The sequence shown here is derived from an EMBL/GenBank/DDBJ whole genome shotgun (WGS) entry which is preliminary data.</text>
</comment>
<accession>A0A8S1INZ7</accession>
<dbReference type="Pfam" id="PF12937">
    <property type="entry name" value="F-box-like"/>
    <property type="match status" value="1"/>
</dbReference>
<reference evidence="2" key="1">
    <citation type="submission" date="2020-12" db="EMBL/GenBank/DDBJ databases">
        <authorList>
            <person name="Iha C."/>
        </authorList>
    </citation>
    <scope>NUCLEOTIDE SEQUENCE</scope>
</reference>
<keyword evidence="3" id="KW-1185">Reference proteome</keyword>
<evidence type="ECO:0000313" key="3">
    <source>
        <dbReference type="Proteomes" id="UP000708148"/>
    </source>
</evidence>
<dbReference type="EMBL" id="CAJHUC010000555">
    <property type="protein sequence ID" value="CAD7696838.1"/>
    <property type="molecule type" value="Genomic_DNA"/>
</dbReference>
<proteinExistence type="predicted"/>
<gene>
    <name evidence="2" type="ORF">OSTQU699_LOCUS2199</name>
</gene>
<dbReference type="SUPFAM" id="SSF81383">
    <property type="entry name" value="F-box domain"/>
    <property type="match status" value="1"/>
</dbReference>
<dbReference type="GO" id="GO:0005737">
    <property type="term" value="C:cytoplasm"/>
    <property type="evidence" value="ECO:0007669"/>
    <property type="project" value="TreeGrafter"/>
</dbReference>
<dbReference type="SMART" id="SM00256">
    <property type="entry name" value="FBOX"/>
    <property type="match status" value="1"/>
</dbReference>
<dbReference type="CDD" id="cd09917">
    <property type="entry name" value="F-box_SF"/>
    <property type="match status" value="1"/>
</dbReference>
<dbReference type="OrthoDB" id="3219396at2759"/>
<dbReference type="PROSITE" id="PS50181">
    <property type="entry name" value="FBOX"/>
    <property type="match status" value="1"/>
</dbReference>
<protein>
    <recommendedName>
        <fullName evidence="1">F-box domain-containing protein</fullName>
    </recommendedName>
</protein>
<dbReference type="PANTHER" id="PTHR12874">
    <property type="entry name" value="F-BOX ONLY PROTEIN 48-RELATED"/>
    <property type="match status" value="1"/>
</dbReference>
<dbReference type="PANTHER" id="PTHR12874:SF9">
    <property type="entry name" value="F-BOX ONLY PROTEIN 48"/>
    <property type="match status" value="1"/>
</dbReference>
<evidence type="ECO:0000313" key="2">
    <source>
        <dbReference type="EMBL" id="CAD7696838.1"/>
    </source>
</evidence>
<dbReference type="GO" id="GO:0019005">
    <property type="term" value="C:SCF ubiquitin ligase complex"/>
    <property type="evidence" value="ECO:0007669"/>
    <property type="project" value="TreeGrafter"/>
</dbReference>
<name>A0A8S1INZ7_9CHLO</name>
<dbReference type="InterPro" id="IPR001810">
    <property type="entry name" value="F-box_dom"/>
</dbReference>
<evidence type="ECO:0000259" key="1">
    <source>
        <dbReference type="PROSITE" id="PS50181"/>
    </source>
</evidence>
<dbReference type="Gene3D" id="1.20.1280.50">
    <property type="match status" value="1"/>
</dbReference>
<feature type="domain" description="F-box" evidence="1">
    <location>
        <begin position="2"/>
        <end position="48"/>
    </location>
</feature>
<dbReference type="InterPro" id="IPR036047">
    <property type="entry name" value="F-box-like_dom_sf"/>
</dbReference>
<dbReference type="Proteomes" id="UP000708148">
    <property type="component" value="Unassembled WGS sequence"/>
</dbReference>
<organism evidence="2 3">
    <name type="scientific">Ostreobium quekettii</name>
    <dbReference type="NCBI Taxonomy" id="121088"/>
    <lineage>
        <taxon>Eukaryota</taxon>
        <taxon>Viridiplantae</taxon>
        <taxon>Chlorophyta</taxon>
        <taxon>core chlorophytes</taxon>
        <taxon>Ulvophyceae</taxon>
        <taxon>TCBD clade</taxon>
        <taxon>Bryopsidales</taxon>
        <taxon>Ostreobineae</taxon>
        <taxon>Ostreobiaceae</taxon>
        <taxon>Ostreobium</taxon>
    </lineage>
</organism>
<sequence length="381" mass="42579">MAALYEALPVDVVMYIFDNLDVKSLVSSSCTCRRWRAMASSNDLWHRLAVREFGDEGANVAPAMPIASCLSWQGLVKLMCRSVVFIHFNRIARMQSMADNTHSWKVQVMQGVSRVGPPGIADLSAVPSCANPMYETTEVLASFKCQCIELSCYIPTQLVDRYNAYKQACDTLNWSQLLFMDWRPVICVQGHHQSGVFELVDCTVYRKGGIDHAGSADTLELGNERKCMAVVVLHYQQFLASQFQGIRGERPEVPQRWVTRTDGREGSPRSLVFINVIDTLGAPLCLLIGVTTQGQARTIAWPIILCNGLENLVSLKNDPARPVCSAQVSYYHLQSGTLTRPCVFTPSVEVEFDSDGFFIRKDQWKWHVNGLSQGLLTWSEG</sequence>
<dbReference type="GO" id="GO:0031146">
    <property type="term" value="P:SCF-dependent proteasomal ubiquitin-dependent protein catabolic process"/>
    <property type="evidence" value="ECO:0007669"/>
    <property type="project" value="TreeGrafter"/>
</dbReference>
<dbReference type="AlphaFoldDB" id="A0A8S1INZ7"/>